<feature type="domain" description="HTH deoR-type" evidence="3">
    <location>
        <begin position="2"/>
        <end position="57"/>
    </location>
</feature>
<dbReference type="InterPro" id="IPR036388">
    <property type="entry name" value="WH-like_DNA-bd_sf"/>
</dbReference>
<evidence type="ECO:0000313" key="4">
    <source>
        <dbReference type="EMBL" id="VUX14567.1"/>
    </source>
</evidence>
<keyword evidence="5" id="KW-1185">Reference proteome</keyword>
<dbReference type="Proteomes" id="UP000406184">
    <property type="component" value="Unassembled WGS sequence"/>
</dbReference>
<protein>
    <submittedName>
        <fullName evidence="4">WYL domain protein</fullName>
    </submittedName>
</protein>
<dbReference type="InterPro" id="IPR026881">
    <property type="entry name" value="WYL_dom"/>
</dbReference>
<dbReference type="PROSITE" id="PS52050">
    <property type="entry name" value="WYL"/>
    <property type="match status" value="1"/>
</dbReference>
<evidence type="ECO:0000256" key="1">
    <source>
        <dbReference type="ARBA" id="ARBA00023015"/>
    </source>
</evidence>
<evidence type="ECO:0000259" key="3">
    <source>
        <dbReference type="PROSITE" id="PS51000"/>
    </source>
</evidence>
<reference evidence="4 5" key="1">
    <citation type="submission" date="2019-07" db="EMBL/GenBank/DDBJ databases">
        <authorList>
            <person name="Hibberd C M."/>
            <person name="Gehrig L. J."/>
            <person name="Chang H.-W."/>
            <person name="Venkatesh S."/>
        </authorList>
    </citation>
    <scope>NUCLEOTIDE SEQUENCE [LARGE SCALE GENOMIC DNA]</scope>
    <source>
        <strain evidence="4">Faecalibacterium_prausnitzii_JG_BgPS064</strain>
    </source>
</reference>
<dbReference type="RefSeq" id="WP_158399188.1">
    <property type="nucleotide sequence ID" value="NZ_CABHMY010000122.1"/>
</dbReference>
<dbReference type="PROSITE" id="PS51000">
    <property type="entry name" value="HTH_DEOR_2"/>
    <property type="match status" value="1"/>
</dbReference>
<keyword evidence="1" id="KW-0805">Transcription regulation</keyword>
<dbReference type="GO" id="GO:0003700">
    <property type="term" value="F:DNA-binding transcription factor activity"/>
    <property type="evidence" value="ECO:0007669"/>
    <property type="project" value="InterPro"/>
</dbReference>
<name>A0A564U4X4_9FIRM</name>
<dbReference type="PIRSF" id="PIRSF016838">
    <property type="entry name" value="PafC"/>
    <property type="match status" value="1"/>
</dbReference>
<organism evidence="4 5">
    <name type="scientific">Faecalibacterium prausnitzii</name>
    <dbReference type="NCBI Taxonomy" id="853"/>
    <lineage>
        <taxon>Bacteria</taxon>
        <taxon>Bacillati</taxon>
        <taxon>Bacillota</taxon>
        <taxon>Clostridia</taxon>
        <taxon>Eubacteriales</taxon>
        <taxon>Oscillospiraceae</taxon>
        <taxon>Faecalibacterium</taxon>
    </lineage>
</organism>
<dbReference type="InterPro" id="IPR051534">
    <property type="entry name" value="CBASS_pafABC_assoc_protein"/>
</dbReference>
<dbReference type="AlphaFoldDB" id="A0A564U4X4"/>
<keyword evidence="2" id="KW-0804">Transcription</keyword>
<proteinExistence type="predicted"/>
<evidence type="ECO:0000313" key="5">
    <source>
        <dbReference type="Proteomes" id="UP000406184"/>
    </source>
</evidence>
<dbReference type="PANTHER" id="PTHR34580">
    <property type="match status" value="1"/>
</dbReference>
<dbReference type="InterPro" id="IPR013196">
    <property type="entry name" value="HTH_11"/>
</dbReference>
<gene>
    <name evidence="4" type="ORF">FPPS064S07_00984</name>
</gene>
<dbReference type="InterPro" id="IPR028349">
    <property type="entry name" value="PafC-like"/>
</dbReference>
<dbReference type="InterPro" id="IPR036390">
    <property type="entry name" value="WH_DNA-bd_sf"/>
</dbReference>
<evidence type="ECO:0000256" key="2">
    <source>
        <dbReference type="ARBA" id="ARBA00023163"/>
    </source>
</evidence>
<dbReference type="PANTHER" id="PTHR34580:SF1">
    <property type="entry name" value="PROTEIN PAFC"/>
    <property type="match status" value="1"/>
</dbReference>
<dbReference type="Gene3D" id="1.10.10.10">
    <property type="entry name" value="Winged helix-like DNA-binding domain superfamily/Winged helix DNA-binding domain"/>
    <property type="match status" value="1"/>
</dbReference>
<dbReference type="SUPFAM" id="SSF46785">
    <property type="entry name" value="Winged helix' DNA-binding domain"/>
    <property type="match status" value="1"/>
</dbReference>
<dbReference type="InterPro" id="IPR001034">
    <property type="entry name" value="DeoR_HTH"/>
</dbReference>
<accession>A0A564U4X4</accession>
<dbReference type="Pfam" id="PF13280">
    <property type="entry name" value="WYL"/>
    <property type="match status" value="1"/>
</dbReference>
<dbReference type="EMBL" id="CABHMY010000122">
    <property type="protein sequence ID" value="VUX14567.1"/>
    <property type="molecule type" value="Genomic_DNA"/>
</dbReference>
<sequence length="306" mass="35479">MKLYRLLHLMNILVNNDKVTIKQLSEKLEVSRRTIYRDLETLTMAGFPIVSYPGYDGGITVAEGYKLDKCLLSLEDWENILTGLNTIKTMGDTEKIEYLIGKIAPKNIETINQQSDIVIDLSQWYDDDTQDLIIGIRNAIGNKQLVSIEYISKISSTVRTIEPYKLVFKERDWYIYAYCLLRMDFRLFKLNRISAYEIMVDNFIPRQVTVPSFALKNELYEKDNNTQYRIVLEFALENKEFLLQALGALNFKIADNKGIIDFNTTNLDYAVNLIISLQDKIKVISPPILQEQVLQTINKMKKLYEG</sequence>
<dbReference type="Pfam" id="PF08279">
    <property type="entry name" value="HTH_11"/>
    <property type="match status" value="1"/>
</dbReference>